<reference evidence="3 4" key="1">
    <citation type="journal article" date="2018" name="Front. Microbiol.">
        <title>Prospects for Fungal Bioremediation of Acidic Radioactive Waste Sites: Characterization and Genome Sequence of Rhodotorula taiwanensis MD1149.</title>
        <authorList>
            <person name="Tkavc R."/>
            <person name="Matrosova V.Y."/>
            <person name="Grichenko O.E."/>
            <person name="Gostincar C."/>
            <person name="Volpe R.P."/>
            <person name="Klimenkova P."/>
            <person name="Gaidamakova E.K."/>
            <person name="Zhou C.E."/>
            <person name="Stewart B.J."/>
            <person name="Lyman M.G."/>
            <person name="Malfatti S.A."/>
            <person name="Rubinfeld B."/>
            <person name="Courtot M."/>
            <person name="Singh J."/>
            <person name="Dalgard C.L."/>
            <person name="Hamilton T."/>
            <person name="Frey K.G."/>
            <person name="Gunde-Cimerman N."/>
            <person name="Dugan L."/>
            <person name="Daly M.J."/>
        </authorList>
    </citation>
    <scope>NUCLEOTIDE SEQUENCE [LARGE SCALE GENOMIC DNA]</scope>
    <source>
        <strain evidence="3 4">MD1149</strain>
    </source>
</reference>
<dbReference type="EMBL" id="PJQD01000096">
    <property type="protein sequence ID" value="POY70932.1"/>
    <property type="molecule type" value="Genomic_DNA"/>
</dbReference>
<keyword evidence="2" id="KW-0472">Membrane</keyword>
<comment type="caution">
    <text evidence="3">The sequence shown here is derived from an EMBL/GenBank/DDBJ whole genome shotgun (WGS) entry which is preliminary data.</text>
</comment>
<organism evidence="3 4">
    <name type="scientific">Rhodotorula taiwanensis</name>
    <dbReference type="NCBI Taxonomy" id="741276"/>
    <lineage>
        <taxon>Eukaryota</taxon>
        <taxon>Fungi</taxon>
        <taxon>Dikarya</taxon>
        <taxon>Basidiomycota</taxon>
        <taxon>Pucciniomycotina</taxon>
        <taxon>Microbotryomycetes</taxon>
        <taxon>Sporidiobolales</taxon>
        <taxon>Sporidiobolaceae</taxon>
        <taxon>Rhodotorula</taxon>
    </lineage>
</organism>
<feature type="region of interest" description="Disordered" evidence="1">
    <location>
        <begin position="383"/>
        <end position="405"/>
    </location>
</feature>
<keyword evidence="2" id="KW-0812">Transmembrane</keyword>
<evidence type="ECO:0000256" key="2">
    <source>
        <dbReference type="SAM" id="Phobius"/>
    </source>
</evidence>
<keyword evidence="4" id="KW-1185">Reference proteome</keyword>
<proteinExistence type="predicted"/>
<feature type="region of interest" description="Disordered" evidence="1">
    <location>
        <begin position="34"/>
        <end position="90"/>
    </location>
</feature>
<protein>
    <submittedName>
        <fullName evidence="3">Uncharacterized protein</fullName>
    </submittedName>
</protein>
<dbReference type="OrthoDB" id="2530118at2759"/>
<dbReference type="AlphaFoldDB" id="A0A2S5B2B8"/>
<feature type="compositionally biased region" description="Low complexity" evidence="1">
    <location>
        <begin position="383"/>
        <end position="399"/>
    </location>
</feature>
<evidence type="ECO:0000313" key="3">
    <source>
        <dbReference type="EMBL" id="POY70932.1"/>
    </source>
</evidence>
<keyword evidence="2" id="KW-1133">Transmembrane helix</keyword>
<feature type="compositionally biased region" description="Low complexity" evidence="1">
    <location>
        <begin position="75"/>
        <end position="88"/>
    </location>
</feature>
<feature type="transmembrane region" description="Helical" evidence="2">
    <location>
        <begin position="125"/>
        <end position="150"/>
    </location>
</feature>
<accession>A0A2S5B2B8</accession>
<sequence length="433" mass="43518">MAYNGYHYGPGGGGGGGGMNPYGGEDYAEHLAQGAGQPRYSEDPFAGGSAEPYSSLPMGEDPEMVDLSGRQRPLSGGAVSSDAGASSAYWQPGARGSVGGVAGYEGAEDWEDGAGQDSLWRRKRWALVAGIVGAIVALAIALGVGLGVGLNKSNGSNKDNAARLSNGQSSSGDPRQSVSVGTFLYTSTLSNGAPTTFTSSAPTSSTAAAAASSSSSLAASSSSSSQAAASSYVVSFPTSTNRAASHAGMSNLSSTEAASLTSSSPAISASSSSTSDPASSLSAPVSSALVSASTESTATSSAALPSSTSTDSPRIRVKFEPELEFKLERGRQLQLGRVKQFLLVVSRGLVEQLRVFVIVHFGRKQFLIEQLASSSSAVSSSSASSTAAQASTTRPPTSTDSNGGSYVFTTRPIVNPGGFTIGTLTGYVTVTAA</sequence>
<name>A0A2S5B2B8_9BASI</name>
<gene>
    <name evidence="3" type="ORF">BMF94_6110</name>
</gene>
<dbReference type="STRING" id="741276.A0A2S5B2B8"/>
<dbReference type="Proteomes" id="UP000237144">
    <property type="component" value="Unassembled WGS sequence"/>
</dbReference>
<evidence type="ECO:0000313" key="4">
    <source>
        <dbReference type="Proteomes" id="UP000237144"/>
    </source>
</evidence>
<evidence type="ECO:0000256" key="1">
    <source>
        <dbReference type="SAM" id="MobiDB-lite"/>
    </source>
</evidence>
<feature type="region of interest" description="Disordered" evidence="1">
    <location>
        <begin position="155"/>
        <end position="177"/>
    </location>
</feature>